<dbReference type="InterPro" id="IPR001613">
    <property type="entry name" value="Flavin_amine_oxidase"/>
</dbReference>
<dbReference type="SUPFAM" id="SSF51905">
    <property type="entry name" value="FAD/NAD(P)-binding domain"/>
    <property type="match status" value="1"/>
</dbReference>
<dbReference type="Pfam" id="PF01593">
    <property type="entry name" value="Amino_oxidase"/>
    <property type="match status" value="1"/>
</dbReference>
<evidence type="ECO:0000256" key="6">
    <source>
        <dbReference type="ARBA" id="ARBA00023002"/>
    </source>
</evidence>
<dbReference type="EC" id="1.13.12.3" evidence="4"/>
<evidence type="ECO:0000256" key="4">
    <source>
        <dbReference type="ARBA" id="ARBA00012535"/>
    </source>
</evidence>
<keyword evidence="12" id="KW-1185">Reference proteome</keyword>
<evidence type="ECO:0000256" key="2">
    <source>
        <dbReference type="ARBA" id="ARBA00004814"/>
    </source>
</evidence>
<sequence length="462" mass="50111">MKRRTLLKAGIGLSPLLPLTGMAALQSGQKNSAQVLVIGAGIAGLAAARQLRDAGSDVIVLEARERTGGRIHTYANWRGPAVDIGASWIHGAGPANPVAKLARKIGARTVTTDAEKAELYNGDGTALSARDEKKIDSIRREVSEAIAEQSRRGPDSSLRKLVYAETDYETRSALEQRIIDFTLNSNYEHEYSGSTDQLSRLWFDDGGSYAGDEAIFLDGYKVITDSLAAGLDIRLRHEVTAVRYGEKEGVTVETSQGVFTASAVIVTLPLGVLKAGNVRFVPPLPAKKQAAINQLGFGVLNKCCLLFPEAFWNTGLDWLQHLPRTGHAGEWAEWVSFARPTGKPMLMGFNAADVGTRIEGWSDEKIIQSAVSTLSTMFGKPVPAPLDAVITRWKSDPYARGSYSFNAVGSTPAQRDDLAKNISARVFFAGEATEKKYYQTVHGAYQSGLRAADEILKLNLRR</sequence>
<comment type="pathway">
    <text evidence="2">Plant hormone metabolism; auxin biosynthesis.</text>
</comment>
<dbReference type="PANTHER" id="PTHR10742">
    <property type="entry name" value="FLAVIN MONOAMINE OXIDASE"/>
    <property type="match status" value="1"/>
</dbReference>
<evidence type="ECO:0000256" key="3">
    <source>
        <dbReference type="ARBA" id="ARBA00005833"/>
    </source>
</evidence>
<comment type="catalytic activity">
    <reaction evidence="8">
        <text>L-tryptophan + O2 = indole-3-acetamide + CO2 + H2O</text>
        <dbReference type="Rhea" id="RHEA:16165"/>
        <dbReference type="ChEBI" id="CHEBI:15377"/>
        <dbReference type="ChEBI" id="CHEBI:15379"/>
        <dbReference type="ChEBI" id="CHEBI:16031"/>
        <dbReference type="ChEBI" id="CHEBI:16526"/>
        <dbReference type="ChEBI" id="CHEBI:57912"/>
        <dbReference type="EC" id="1.13.12.3"/>
    </reaction>
</comment>
<feature type="signal peptide" evidence="9">
    <location>
        <begin position="1"/>
        <end position="23"/>
    </location>
</feature>
<evidence type="ECO:0000259" key="10">
    <source>
        <dbReference type="Pfam" id="PF01593"/>
    </source>
</evidence>
<comment type="cofactor">
    <cofactor evidence="1">
        <name>FAD</name>
        <dbReference type="ChEBI" id="CHEBI:57692"/>
    </cofactor>
</comment>
<keyword evidence="6" id="KW-0560">Oxidoreductase</keyword>
<dbReference type="InterPro" id="IPR002937">
    <property type="entry name" value="Amino_oxidase"/>
</dbReference>
<dbReference type="Gene3D" id="3.50.50.60">
    <property type="entry name" value="FAD/NAD(P)-binding domain"/>
    <property type="match status" value="1"/>
</dbReference>
<dbReference type="RefSeq" id="WP_189356205.1">
    <property type="nucleotide sequence ID" value="NZ_BMYU01000002.1"/>
</dbReference>
<dbReference type="InterPro" id="IPR050281">
    <property type="entry name" value="Flavin_monoamine_oxidase"/>
</dbReference>
<comment type="similarity">
    <text evidence="3">Belongs to the tryptophan 2-monooxygenase family.</text>
</comment>
<dbReference type="PANTHER" id="PTHR10742:SF410">
    <property type="entry name" value="LYSINE-SPECIFIC HISTONE DEMETHYLASE 2"/>
    <property type="match status" value="1"/>
</dbReference>
<evidence type="ECO:0000313" key="11">
    <source>
        <dbReference type="EMBL" id="GGX36404.1"/>
    </source>
</evidence>
<dbReference type="PRINTS" id="PR00757">
    <property type="entry name" value="AMINEOXDASEF"/>
</dbReference>
<dbReference type="Gene3D" id="3.90.660.10">
    <property type="match status" value="1"/>
</dbReference>
<dbReference type="InterPro" id="IPR036188">
    <property type="entry name" value="FAD/NAD-bd_sf"/>
</dbReference>
<protein>
    <recommendedName>
        <fullName evidence="5">Tryptophan 2-monooxygenase</fullName>
        <ecNumber evidence="4">1.13.12.3</ecNumber>
    </recommendedName>
</protein>
<evidence type="ECO:0000313" key="12">
    <source>
        <dbReference type="Proteomes" id="UP000653343"/>
    </source>
</evidence>
<keyword evidence="7" id="KW-0073">Auxin biosynthesis</keyword>
<dbReference type="Proteomes" id="UP000653343">
    <property type="component" value="Unassembled WGS sequence"/>
</dbReference>
<feature type="domain" description="Amine oxidase" evidence="10">
    <location>
        <begin position="42"/>
        <end position="456"/>
    </location>
</feature>
<feature type="chain" id="PRO_5047203494" description="Tryptophan 2-monooxygenase" evidence="9">
    <location>
        <begin position="24"/>
        <end position="462"/>
    </location>
</feature>
<reference evidence="12" key="1">
    <citation type="journal article" date="2019" name="Int. J. Syst. Evol. Microbiol.">
        <title>The Global Catalogue of Microorganisms (GCM) 10K type strain sequencing project: providing services to taxonomists for standard genome sequencing and annotation.</title>
        <authorList>
            <consortium name="The Broad Institute Genomics Platform"/>
            <consortium name="The Broad Institute Genome Sequencing Center for Infectious Disease"/>
            <person name="Wu L."/>
            <person name="Ma J."/>
        </authorList>
    </citation>
    <scope>NUCLEOTIDE SEQUENCE [LARGE SCALE GENOMIC DNA]</scope>
    <source>
        <strain evidence="12">KCTC 23917</strain>
    </source>
</reference>
<comment type="caution">
    <text evidence="11">The sequence shown here is derived from an EMBL/GenBank/DDBJ whole genome shotgun (WGS) entry which is preliminary data.</text>
</comment>
<evidence type="ECO:0000256" key="9">
    <source>
        <dbReference type="SAM" id="SignalP"/>
    </source>
</evidence>
<organism evidence="11 12">
    <name type="scientific">Undibacterium squillarum</name>
    <dbReference type="NCBI Taxonomy" id="1131567"/>
    <lineage>
        <taxon>Bacteria</taxon>
        <taxon>Pseudomonadati</taxon>
        <taxon>Pseudomonadota</taxon>
        <taxon>Betaproteobacteria</taxon>
        <taxon>Burkholderiales</taxon>
        <taxon>Oxalobacteraceae</taxon>
        <taxon>Undibacterium</taxon>
    </lineage>
</organism>
<evidence type="ECO:0000256" key="8">
    <source>
        <dbReference type="ARBA" id="ARBA00047321"/>
    </source>
</evidence>
<accession>A0ABQ2XWM5</accession>
<dbReference type="EMBL" id="BMYU01000002">
    <property type="protein sequence ID" value="GGX36404.1"/>
    <property type="molecule type" value="Genomic_DNA"/>
</dbReference>
<proteinExistence type="inferred from homology"/>
<dbReference type="SUPFAM" id="SSF54373">
    <property type="entry name" value="FAD-linked reductases, C-terminal domain"/>
    <property type="match status" value="1"/>
</dbReference>
<gene>
    <name evidence="11" type="ORF">GCM10010946_12720</name>
</gene>
<evidence type="ECO:0000256" key="1">
    <source>
        <dbReference type="ARBA" id="ARBA00001974"/>
    </source>
</evidence>
<evidence type="ECO:0000256" key="7">
    <source>
        <dbReference type="ARBA" id="ARBA00023070"/>
    </source>
</evidence>
<keyword evidence="9" id="KW-0732">Signal</keyword>
<evidence type="ECO:0000256" key="5">
    <source>
        <dbReference type="ARBA" id="ARBA00017871"/>
    </source>
</evidence>
<name>A0ABQ2XWM5_9BURK</name>